<organism evidence="3 4">
    <name type="scientific">Mycolicibacter acidiphilus</name>
    <dbReference type="NCBI Taxonomy" id="2835306"/>
    <lineage>
        <taxon>Bacteria</taxon>
        <taxon>Bacillati</taxon>
        <taxon>Actinomycetota</taxon>
        <taxon>Actinomycetes</taxon>
        <taxon>Mycobacteriales</taxon>
        <taxon>Mycobacteriaceae</taxon>
        <taxon>Mycolicibacter</taxon>
    </lineage>
</organism>
<protein>
    <submittedName>
        <fullName evidence="3">DUF4190 domain-containing protein</fullName>
    </submittedName>
</protein>
<comment type="caution">
    <text evidence="3">The sequence shown here is derived from an EMBL/GenBank/DDBJ whole genome shotgun (WGS) entry which is preliminary data.</text>
</comment>
<evidence type="ECO:0000256" key="1">
    <source>
        <dbReference type="SAM" id="Phobius"/>
    </source>
</evidence>
<gene>
    <name evidence="3" type="ORF">KIH27_08925</name>
</gene>
<accession>A0ABS5RHC7</accession>
<dbReference type="Proteomes" id="UP001519535">
    <property type="component" value="Unassembled WGS sequence"/>
</dbReference>
<feature type="domain" description="DUF4190" evidence="2">
    <location>
        <begin position="4"/>
        <end position="48"/>
    </location>
</feature>
<dbReference type="RefSeq" id="WP_214092576.1">
    <property type="nucleotide sequence ID" value="NZ_JAHCLR010000013.1"/>
</dbReference>
<keyword evidence="1" id="KW-0812">Transmembrane</keyword>
<name>A0ABS5RHC7_9MYCO</name>
<evidence type="ECO:0000313" key="4">
    <source>
        <dbReference type="Proteomes" id="UP001519535"/>
    </source>
</evidence>
<evidence type="ECO:0000313" key="3">
    <source>
        <dbReference type="EMBL" id="MBS9533707.1"/>
    </source>
</evidence>
<dbReference type="EMBL" id="JAHCLR010000013">
    <property type="protein sequence ID" value="MBS9533707.1"/>
    <property type="molecule type" value="Genomic_DNA"/>
</dbReference>
<sequence>MFAFVFAPVGAVLGHLALHQIQRTGEQGRERAIIGLAVSYAITTILVIALVVWLVLGGKTSDAPQAPAVSTTASAQAPRTTVITAPPVARPTVNVGDLRVGDCVEVKKESRDKDDPNKSWITIYRAACEVRDGVAQVQQILPSDTCGTTLSLVNNDQTIFACLADFKG</sequence>
<keyword evidence="1" id="KW-1133">Transmembrane helix</keyword>
<keyword evidence="4" id="KW-1185">Reference proteome</keyword>
<dbReference type="Pfam" id="PF13828">
    <property type="entry name" value="DUF4190"/>
    <property type="match status" value="1"/>
</dbReference>
<evidence type="ECO:0000259" key="2">
    <source>
        <dbReference type="Pfam" id="PF13828"/>
    </source>
</evidence>
<keyword evidence="1" id="KW-0472">Membrane</keyword>
<dbReference type="InterPro" id="IPR025241">
    <property type="entry name" value="DUF4190"/>
</dbReference>
<feature type="transmembrane region" description="Helical" evidence="1">
    <location>
        <begin position="33"/>
        <end position="56"/>
    </location>
</feature>
<reference evidence="3 4" key="1">
    <citation type="submission" date="2021-05" db="EMBL/GenBank/DDBJ databases">
        <title>Mycobacterium acidophilum sp. nov., an extremely acid-tolerant member of the genus Mycobacterium.</title>
        <authorList>
            <person name="Xia J."/>
        </authorList>
    </citation>
    <scope>NUCLEOTIDE SEQUENCE [LARGE SCALE GENOMIC DNA]</scope>
    <source>
        <strain evidence="3 4">M1</strain>
    </source>
</reference>
<proteinExistence type="predicted"/>